<evidence type="ECO:0000256" key="5">
    <source>
        <dbReference type="ARBA" id="ARBA00023004"/>
    </source>
</evidence>
<keyword evidence="9" id="KW-1185">Reference proteome</keyword>
<organism evidence="8 9">
    <name type="scientific">Clostridium aciditolerans</name>
    <dbReference type="NCBI Taxonomy" id="339861"/>
    <lineage>
        <taxon>Bacteria</taxon>
        <taxon>Bacillati</taxon>
        <taxon>Bacillota</taxon>
        <taxon>Clostridia</taxon>
        <taxon>Eubacteriales</taxon>
        <taxon>Clostridiaceae</taxon>
        <taxon>Clostridium</taxon>
    </lineage>
</organism>
<dbReference type="GO" id="GO:0051539">
    <property type="term" value="F:4 iron, 4 sulfur cluster binding"/>
    <property type="evidence" value="ECO:0007669"/>
    <property type="project" value="UniProtKB-KW"/>
</dbReference>
<dbReference type="CDD" id="cd01335">
    <property type="entry name" value="Radical_SAM"/>
    <property type="match status" value="1"/>
</dbReference>
<dbReference type="InterPro" id="IPR056488">
    <property type="entry name" value="Zn_ribbon_HMPTM"/>
</dbReference>
<dbReference type="PANTHER" id="PTHR43306:SF1">
    <property type="entry name" value="7,8-DIHYDRO-6-HYDROXYMETHYLPTERIN DIMETHYLTRANSFERASE"/>
    <property type="match status" value="1"/>
</dbReference>
<dbReference type="Proteomes" id="UP000622687">
    <property type="component" value="Unassembled WGS sequence"/>
</dbReference>
<dbReference type="Gene3D" id="3.20.20.70">
    <property type="entry name" value="Aldolase class I"/>
    <property type="match status" value="1"/>
</dbReference>
<protein>
    <submittedName>
        <fullName evidence="8">Radical SAM protein</fullName>
    </submittedName>
</protein>
<dbReference type="InterPro" id="IPR007197">
    <property type="entry name" value="rSAM"/>
</dbReference>
<proteinExistence type="predicted"/>
<dbReference type="SMART" id="SM00729">
    <property type="entry name" value="Elp3"/>
    <property type="match status" value="1"/>
</dbReference>
<dbReference type="SFLD" id="SFLDS00029">
    <property type="entry name" value="Radical_SAM"/>
    <property type="match status" value="1"/>
</dbReference>
<dbReference type="PANTHER" id="PTHR43306">
    <property type="entry name" value="7,8-DIHYDRO-6-HYDROXYMETHYLPTERIN DIMETHYLTRANSFERASE"/>
    <property type="match status" value="1"/>
</dbReference>
<dbReference type="NCBIfam" id="NF045646">
    <property type="entry name" value="rSAM_Se_TrsS"/>
    <property type="match status" value="1"/>
</dbReference>
<dbReference type="InterPro" id="IPR054698">
    <property type="entry name" value="rSAM_Se_TrsS"/>
</dbReference>
<dbReference type="InterPro" id="IPR006638">
    <property type="entry name" value="Elp3/MiaA/NifB-like_rSAM"/>
</dbReference>
<comment type="caution">
    <text evidence="8">The sequence shown here is derived from an EMBL/GenBank/DDBJ whole genome shotgun (WGS) entry which is preliminary data.</text>
</comment>
<dbReference type="PROSITE" id="PS51918">
    <property type="entry name" value="RADICAL_SAM"/>
    <property type="match status" value="1"/>
</dbReference>
<evidence type="ECO:0000256" key="2">
    <source>
        <dbReference type="ARBA" id="ARBA00022485"/>
    </source>
</evidence>
<dbReference type="AlphaFoldDB" id="A0A934HQM5"/>
<evidence type="ECO:0000256" key="3">
    <source>
        <dbReference type="ARBA" id="ARBA00022691"/>
    </source>
</evidence>
<keyword evidence="5" id="KW-0408">Iron</keyword>
<comment type="cofactor">
    <cofactor evidence="1">
        <name>[4Fe-4S] cluster</name>
        <dbReference type="ChEBI" id="CHEBI:49883"/>
    </cofactor>
</comment>
<reference evidence="8" key="1">
    <citation type="submission" date="2020-12" db="EMBL/GenBank/DDBJ databases">
        <title>Clostridium thailandense sp. nov., a novel acetogenic bacterium isolated from peat land soil in Thailand.</title>
        <authorList>
            <person name="Chaikitkaew S."/>
            <person name="Birkeland N.K."/>
        </authorList>
    </citation>
    <scope>NUCLEOTIDE SEQUENCE</scope>
    <source>
        <strain evidence="8">DSM 17425</strain>
    </source>
</reference>
<dbReference type="InterPro" id="IPR000385">
    <property type="entry name" value="MoaA_NifB_PqqE_Fe-S-bd_CS"/>
</dbReference>
<keyword evidence="2" id="KW-0004">4Fe-4S</keyword>
<keyword evidence="4" id="KW-0479">Metal-binding</keyword>
<dbReference type="SUPFAM" id="SSF102114">
    <property type="entry name" value="Radical SAM enzymes"/>
    <property type="match status" value="1"/>
</dbReference>
<keyword evidence="3" id="KW-0949">S-adenosyl-L-methionine</keyword>
<evidence type="ECO:0000313" key="8">
    <source>
        <dbReference type="EMBL" id="MBI6872525.1"/>
    </source>
</evidence>
<evidence type="ECO:0000256" key="6">
    <source>
        <dbReference type="ARBA" id="ARBA00023014"/>
    </source>
</evidence>
<evidence type="ECO:0000313" key="9">
    <source>
        <dbReference type="Proteomes" id="UP000622687"/>
    </source>
</evidence>
<dbReference type="SFLD" id="SFLDG01100">
    <property type="entry name" value="methyltransferase_(Class_D)"/>
    <property type="match status" value="1"/>
</dbReference>
<dbReference type="InterPro" id="IPR034474">
    <property type="entry name" value="Methyltransferase_Class_D"/>
</dbReference>
<dbReference type="EMBL" id="JAEEGB010000007">
    <property type="protein sequence ID" value="MBI6872525.1"/>
    <property type="molecule type" value="Genomic_DNA"/>
</dbReference>
<gene>
    <name evidence="8" type="ORF">I6U51_07345</name>
</gene>
<dbReference type="GO" id="GO:0003824">
    <property type="term" value="F:catalytic activity"/>
    <property type="evidence" value="ECO:0007669"/>
    <property type="project" value="InterPro"/>
</dbReference>
<dbReference type="InterPro" id="IPR058240">
    <property type="entry name" value="rSAM_sf"/>
</dbReference>
<feature type="domain" description="Radical SAM core" evidence="7">
    <location>
        <begin position="89"/>
        <end position="305"/>
    </location>
</feature>
<evidence type="ECO:0000256" key="1">
    <source>
        <dbReference type="ARBA" id="ARBA00001966"/>
    </source>
</evidence>
<keyword evidence="6" id="KW-0411">Iron-sulfur</keyword>
<dbReference type="GO" id="GO:0046872">
    <property type="term" value="F:metal ion binding"/>
    <property type="evidence" value="ECO:0007669"/>
    <property type="project" value="UniProtKB-KW"/>
</dbReference>
<name>A0A934HQM5_9CLOT</name>
<evidence type="ECO:0000256" key="4">
    <source>
        <dbReference type="ARBA" id="ARBA00022723"/>
    </source>
</evidence>
<dbReference type="RefSeq" id="WP_211142189.1">
    <property type="nucleotide sequence ID" value="NZ_JAEEGB010000007.1"/>
</dbReference>
<dbReference type="InterPro" id="IPR013785">
    <property type="entry name" value="Aldolase_TIM"/>
</dbReference>
<dbReference type="Pfam" id="PF04055">
    <property type="entry name" value="Radical_SAM"/>
    <property type="match status" value="1"/>
</dbReference>
<evidence type="ECO:0000259" key="7">
    <source>
        <dbReference type="PROSITE" id="PS51918"/>
    </source>
</evidence>
<dbReference type="Pfam" id="PF23545">
    <property type="entry name" value="Zn_ribbon_HMPTM"/>
    <property type="match status" value="1"/>
</dbReference>
<dbReference type="PROSITE" id="PS01305">
    <property type="entry name" value="MOAA_NIFB_PQQE"/>
    <property type="match status" value="1"/>
</dbReference>
<dbReference type="GO" id="GO:0032324">
    <property type="term" value="P:molybdopterin cofactor biosynthetic process"/>
    <property type="evidence" value="ECO:0007669"/>
    <property type="project" value="UniProtKB-ARBA"/>
</dbReference>
<accession>A0A934HQM5</accession>
<dbReference type="SFLD" id="SFLDG01067">
    <property type="entry name" value="SPASM/twitch_domain_containing"/>
    <property type="match status" value="1"/>
</dbReference>
<sequence>MKNVKVIFRTESLCPHCLKKVKAEKILENNKVYMEKYCPEHGQFKTIIWSGSTPMEKWVRNKERAYIKNPAVSGEKGCPFDCGLCSEHRQHTCTALIEVTNRCNLNCKFCFADSSCNQDEDVSIEKIRFLYERVLKYSGNCNIQLSGGEPTVRNDLPQIIRLGRELGFNFIQVNTNGIRIAQDEGYVRELKEAGLASIFLQFDGTNDLIYKKLRGRELLEIKIKALENCNKHGIGAVLVPTLVPGINVDNIGEIIDFALENIAVVRGVHFQPVSYFGRIPNIPRDEDRITLPELIDKIEEQTKGKIKISSMKPPGCENALCSFHGNYIYKNKNELLSITNKSNNCCSKTEKAEEGAKKAKEFVTRNWSSRKIEGFNGKLDSKKVMSWDDILYSVKNYSFSISAMAFQDIWNIDLERVKDCCIHVVSLDGRLIPFCLYNITDAQGNYIYRGM</sequence>